<sequence>MYDSVKKFVSRHKRKLIISGALFCSTAYVVYTIKKKLVEKKDKENREYLERSRRQQHYEATENTSNRMITEFVKQLHVKYFSKNLRIENIIDKLKIQNDIALWEEMRICVFTRACLLVYAETMLVITLKIQLNLLGGLVYKSLSQDSPPVCSKTQEEYLLHFSYFIEDGIKRLEEYLHSKVIKYVQQVPIQEQYNLQDLEKLFFLIQTEIASDTDGPFRCIDTYMLHQMPKVREALLQDMINETRELLKNDEIISVARYCSSHSFNKLMDAITINTPNRSVNLPTTVKMPFAKWLPIVDRSTKVTENGDCSLKQNVHLDGKVKVLSANVYEAFCSA</sequence>
<dbReference type="PANTHER" id="PTHR28080:SF1">
    <property type="entry name" value="PEROXISOMAL BIOGENESIS FACTOR 3"/>
    <property type="match status" value="1"/>
</dbReference>
<comment type="subunit">
    <text evidence="1">Interacts with PEX19.</text>
</comment>
<keyword evidence="3" id="KW-0962">Peroxisome biogenesis</keyword>
<comment type="function">
    <text evidence="4">Involved in peroxisome biosynthesis and integrity. Assembles membrane vesicles before the matrix proteins are translocated. As a docking factor for PEX19, is necessary for the import of peroxisomal membrane proteins in the peroxisomes.</text>
</comment>
<organism evidence="6">
    <name type="scientific">Melanaphis sacchari</name>
    <dbReference type="NCBI Taxonomy" id="742174"/>
    <lineage>
        <taxon>Eukaryota</taxon>
        <taxon>Metazoa</taxon>
        <taxon>Ecdysozoa</taxon>
        <taxon>Arthropoda</taxon>
        <taxon>Hexapoda</taxon>
        <taxon>Insecta</taxon>
        <taxon>Pterygota</taxon>
        <taxon>Neoptera</taxon>
        <taxon>Paraneoptera</taxon>
        <taxon>Hemiptera</taxon>
        <taxon>Sternorrhyncha</taxon>
        <taxon>Aphidomorpha</taxon>
        <taxon>Aphidoidea</taxon>
        <taxon>Aphididae</taxon>
        <taxon>Aphidini</taxon>
        <taxon>Melanaphis</taxon>
    </lineage>
</organism>
<name>A0A2H8TFE4_9HEMI</name>
<reference evidence="6" key="1">
    <citation type="submission" date="2017-10" db="EMBL/GenBank/DDBJ databases">
        <title>Transcriptome Assembly of Sugarcane Aphid Adults.</title>
        <authorList>
            <person name="Scully E.D."/>
            <person name="Palmer N.A."/>
            <person name="Geib S.M."/>
            <person name="Sarath G."/>
            <person name="Sattler S.E."/>
        </authorList>
    </citation>
    <scope>NUCLEOTIDE SEQUENCE</scope>
    <source>
        <tissue evidence="6">Whole body</tissue>
    </source>
</reference>
<evidence type="ECO:0000256" key="2">
    <source>
        <dbReference type="ARBA" id="ARBA00014294"/>
    </source>
</evidence>
<protein>
    <recommendedName>
        <fullName evidence="2">Peroxisomal biogenesis factor 3</fullName>
    </recommendedName>
    <alternativeName>
        <fullName evidence="5">Peroxisomal assembly protein PEX3</fullName>
    </alternativeName>
</protein>
<evidence type="ECO:0000256" key="5">
    <source>
        <dbReference type="ARBA" id="ARBA00029630"/>
    </source>
</evidence>
<gene>
    <name evidence="6" type="primary">PEX3</name>
</gene>
<evidence type="ECO:0000256" key="1">
    <source>
        <dbReference type="ARBA" id="ARBA00011494"/>
    </source>
</evidence>
<evidence type="ECO:0000313" key="6">
    <source>
        <dbReference type="EMBL" id="MBW12837.1"/>
    </source>
</evidence>
<evidence type="ECO:0000256" key="4">
    <source>
        <dbReference type="ARBA" id="ARBA00025338"/>
    </source>
</evidence>
<evidence type="ECO:0000256" key="3">
    <source>
        <dbReference type="ARBA" id="ARBA00022593"/>
    </source>
</evidence>
<proteinExistence type="predicted"/>
<dbReference type="EMBL" id="GFXV01001032">
    <property type="protein sequence ID" value="MBW12837.1"/>
    <property type="molecule type" value="Transcribed_RNA"/>
</dbReference>
<accession>A0A2H8TFE4</accession>
<dbReference type="GO" id="GO:0045046">
    <property type="term" value="P:protein import into peroxisome membrane"/>
    <property type="evidence" value="ECO:0007669"/>
    <property type="project" value="TreeGrafter"/>
</dbReference>
<dbReference type="GO" id="GO:0005778">
    <property type="term" value="C:peroxisomal membrane"/>
    <property type="evidence" value="ECO:0007669"/>
    <property type="project" value="InterPro"/>
</dbReference>
<dbReference type="Pfam" id="PF04882">
    <property type="entry name" value="Peroxin-3"/>
    <property type="match status" value="1"/>
</dbReference>
<dbReference type="PANTHER" id="PTHR28080">
    <property type="entry name" value="PEROXISOMAL BIOGENESIS FACTOR 3"/>
    <property type="match status" value="1"/>
</dbReference>
<dbReference type="GO" id="GO:0030674">
    <property type="term" value="F:protein-macromolecule adaptor activity"/>
    <property type="evidence" value="ECO:0007669"/>
    <property type="project" value="TreeGrafter"/>
</dbReference>
<dbReference type="InterPro" id="IPR006966">
    <property type="entry name" value="Peroxin-3"/>
</dbReference>
<dbReference type="AlphaFoldDB" id="A0A2H8TFE4"/>
<dbReference type="OrthoDB" id="45930at2759"/>